<feature type="transmembrane region" description="Helical" evidence="1">
    <location>
        <begin position="9"/>
        <end position="28"/>
    </location>
</feature>
<evidence type="ECO:0000313" key="3">
    <source>
        <dbReference type="Proteomes" id="UP000177691"/>
    </source>
</evidence>
<dbReference type="EMBL" id="MFFU01000018">
    <property type="protein sequence ID" value="OGF19390.1"/>
    <property type="molecule type" value="Genomic_DNA"/>
</dbReference>
<keyword evidence="1" id="KW-0472">Membrane</keyword>
<name>A0A1F5RY82_9BACT</name>
<organism evidence="2 3">
    <name type="scientific">Candidatus Falkowbacteria bacterium RIFCSPHIGHO2_02_FULL_45_15</name>
    <dbReference type="NCBI Taxonomy" id="1797987"/>
    <lineage>
        <taxon>Bacteria</taxon>
        <taxon>Candidatus Falkowiibacteriota</taxon>
    </lineage>
</organism>
<protein>
    <submittedName>
        <fullName evidence="2">Uncharacterized protein</fullName>
    </submittedName>
</protein>
<feature type="transmembrane region" description="Helical" evidence="1">
    <location>
        <begin position="73"/>
        <end position="93"/>
    </location>
</feature>
<gene>
    <name evidence="2" type="ORF">A3D54_01125</name>
</gene>
<dbReference type="AlphaFoldDB" id="A0A1F5RY82"/>
<dbReference type="Proteomes" id="UP000177691">
    <property type="component" value="Unassembled WGS sequence"/>
</dbReference>
<keyword evidence="1" id="KW-1133">Transmembrane helix</keyword>
<sequence length="133" mass="15125">MKFLLRQKITILLAIFIIMASFGVQLGMNGFSAGAESPCPFNNDMAVICPMSVVNHISFWKQIFSALPAGESLALFIVAVLIVSFSFKALIKTAETRLIFWYRYHKRTSSREKIYNYFSFLFAKGILHPKLYA</sequence>
<evidence type="ECO:0000313" key="2">
    <source>
        <dbReference type="EMBL" id="OGF19390.1"/>
    </source>
</evidence>
<keyword evidence="1" id="KW-0812">Transmembrane</keyword>
<accession>A0A1F5RY82</accession>
<comment type="caution">
    <text evidence="2">The sequence shown here is derived from an EMBL/GenBank/DDBJ whole genome shotgun (WGS) entry which is preliminary data.</text>
</comment>
<reference evidence="2 3" key="1">
    <citation type="journal article" date="2016" name="Nat. Commun.">
        <title>Thousands of microbial genomes shed light on interconnected biogeochemical processes in an aquifer system.</title>
        <authorList>
            <person name="Anantharaman K."/>
            <person name="Brown C.T."/>
            <person name="Hug L.A."/>
            <person name="Sharon I."/>
            <person name="Castelle C.J."/>
            <person name="Probst A.J."/>
            <person name="Thomas B.C."/>
            <person name="Singh A."/>
            <person name="Wilkins M.J."/>
            <person name="Karaoz U."/>
            <person name="Brodie E.L."/>
            <person name="Williams K.H."/>
            <person name="Hubbard S.S."/>
            <person name="Banfield J.F."/>
        </authorList>
    </citation>
    <scope>NUCLEOTIDE SEQUENCE [LARGE SCALE GENOMIC DNA]</scope>
</reference>
<proteinExistence type="predicted"/>
<evidence type="ECO:0000256" key="1">
    <source>
        <dbReference type="SAM" id="Phobius"/>
    </source>
</evidence>